<dbReference type="InterPro" id="IPR018933">
    <property type="entry name" value="Netrin_module_non-TIMP"/>
</dbReference>
<dbReference type="GO" id="GO:0005615">
    <property type="term" value="C:extracellular space"/>
    <property type="evidence" value="ECO:0007669"/>
    <property type="project" value="InterPro"/>
</dbReference>
<dbReference type="EMBL" id="SWLE01000021">
    <property type="protein sequence ID" value="TNM86069.1"/>
    <property type="molecule type" value="Genomic_DNA"/>
</dbReference>
<dbReference type="InterPro" id="IPR001134">
    <property type="entry name" value="Netrin_domain"/>
</dbReference>
<dbReference type="Pfam" id="PF07677">
    <property type="entry name" value="A2M_recep"/>
    <property type="match status" value="1"/>
</dbReference>
<keyword evidence="6" id="KW-1185">Reference proteome</keyword>
<evidence type="ECO:0000313" key="5">
    <source>
        <dbReference type="EMBL" id="TNM86069.1"/>
    </source>
</evidence>
<organism evidence="5 6">
    <name type="scientific">Takifugu bimaculatus</name>
    <dbReference type="NCBI Taxonomy" id="433685"/>
    <lineage>
        <taxon>Eukaryota</taxon>
        <taxon>Metazoa</taxon>
        <taxon>Chordata</taxon>
        <taxon>Craniata</taxon>
        <taxon>Vertebrata</taxon>
        <taxon>Euteleostomi</taxon>
        <taxon>Actinopterygii</taxon>
        <taxon>Neopterygii</taxon>
        <taxon>Teleostei</taxon>
        <taxon>Neoteleostei</taxon>
        <taxon>Acanthomorphata</taxon>
        <taxon>Eupercaria</taxon>
        <taxon>Tetraodontiformes</taxon>
        <taxon>Tetradontoidea</taxon>
        <taxon>Tetraodontidae</taxon>
        <taxon>Takifugu</taxon>
    </lineage>
</organism>
<dbReference type="SUPFAM" id="SSF50242">
    <property type="entry name" value="TIMP-like"/>
    <property type="match status" value="1"/>
</dbReference>
<dbReference type="InterPro" id="IPR009048">
    <property type="entry name" value="A-macroglobulin_rcpt-bd"/>
</dbReference>
<dbReference type="FunFam" id="2.40.50.120:FF:000013">
    <property type="entry name" value="Complement C3"/>
    <property type="match status" value="1"/>
</dbReference>
<sequence>MGRVYTLEATAYSLLALIKSMAFEEATPVVRWLNKQQRVAGGFGSTQATILVYQALAEFWTSYKGPEYDLNVDILLPGRSKPDMYNFDRESRYTTRTSKMKSINQNVKVTATGKGEAVLKMVSLYYALPKDKDCPRFDLSVQLLPEKKDEDEATFQLTIKVLHKDLERDANMSVLDIGLLTGFDVNTQDLSLLSKGRARTISKYSVNPPESDRGALIIYLDKISHKRPEEIKFRIHQKFKVGVMQPAAVSVYEHALDDSNQTSCVRFYHPERTSGQLLRLCRGDECTCAEENCSMQKKGNISNDERTAKACETQQFNKIDYVYKVRLQDFTKSLSTDVYTVRVLDVIKEGNNDVAPEGKERIFLGFPHCRVALDLKKDQNYLIMGASKDIHVDRRDKLYQYVLGERTWVEYWPTESECKTEQHRPTCQGMEELVREYTQYGCRQ</sequence>
<dbReference type="SUPFAM" id="SSF49410">
    <property type="entry name" value="Alpha-macroglobulin receptor domain"/>
    <property type="match status" value="1"/>
</dbReference>
<dbReference type="SMART" id="SM00643">
    <property type="entry name" value="C345C"/>
    <property type="match status" value="1"/>
</dbReference>
<dbReference type="Pfam" id="PF01759">
    <property type="entry name" value="NTR"/>
    <property type="match status" value="1"/>
</dbReference>
<dbReference type="PANTHER" id="PTHR11412">
    <property type="entry name" value="MACROGLOBULIN / COMPLEMENT"/>
    <property type="match status" value="1"/>
</dbReference>
<dbReference type="PROSITE" id="PS50189">
    <property type="entry name" value="NTR"/>
    <property type="match status" value="1"/>
</dbReference>
<dbReference type="InterPro" id="IPR048848">
    <property type="entry name" value="C3_CUB2"/>
</dbReference>
<reference evidence="5 6" key="1">
    <citation type="submission" date="2019-04" db="EMBL/GenBank/DDBJ databases">
        <title>The sequence and de novo assembly of Takifugu bimaculatus genome using PacBio and Hi-C technologies.</title>
        <authorList>
            <person name="Xu P."/>
            <person name="Liu B."/>
            <person name="Zhou Z."/>
        </authorList>
    </citation>
    <scope>NUCLEOTIDE SEQUENCE [LARGE SCALE GENOMIC DNA]</scope>
    <source>
        <strain evidence="5">TB-2018</strain>
        <tissue evidence="5">Muscle</tissue>
    </source>
</reference>
<dbReference type="Gene3D" id="1.50.10.20">
    <property type="match status" value="1"/>
</dbReference>
<evidence type="ECO:0000256" key="3">
    <source>
        <dbReference type="ARBA" id="ARBA00023157"/>
    </source>
</evidence>
<evidence type="ECO:0000256" key="2">
    <source>
        <dbReference type="ARBA" id="ARBA00022525"/>
    </source>
</evidence>
<dbReference type="Gene3D" id="2.60.120.1540">
    <property type="match status" value="1"/>
</dbReference>
<dbReference type="PANTHER" id="PTHR11412:SF81">
    <property type="entry name" value="COMPLEMENT C3"/>
    <property type="match status" value="1"/>
</dbReference>
<dbReference type="SUPFAM" id="SSF48239">
    <property type="entry name" value="Terpenoid cyclases/Protein prenyltransferases"/>
    <property type="match status" value="1"/>
</dbReference>
<dbReference type="Gene3D" id="2.60.40.690">
    <property type="entry name" value="Alpha-macroglobulin, receptor-binding domain"/>
    <property type="match status" value="1"/>
</dbReference>
<gene>
    <name evidence="5" type="ORF">fugu_008340</name>
</gene>
<keyword evidence="2" id="KW-0964">Secreted</keyword>
<dbReference type="InterPro" id="IPR008930">
    <property type="entry name" value="Terpenoid_cyclase/PrenylTrfase"/>
</dbReference>
<dbReference type="SMART" id="SM01361">
    <property type="entry name" value="A2M_recep"/>
    <property type="match status" value="1"/>
</dbReference>
<comment type="caution">
    <text evidence="5">The sequence shown here is derived from an EMBL/GenBank/DDBJ whole genome shotgun (WGS) entry which is preliminary data.</text>
</comment>
<dbReference type="InterPro" id="IPR036595">
    <property type="entry name" value="A-macroglobulin_rcpt-bd_sf"/>
</dbReference>
<dbReference type="InterPro" id="IPR050473">
    <property type="entry name" value="A2M/Complement_sys"/>
</dbReference>
<dbReference type="AlphaFoldDB" id="A0A4Z2B2M5"/>
<evidence type="ECO:0000313" key="6">
    <source>
        <dbReference type="Proteomes" id="UP000516260"/>
    </source>
</evidence>
<dbReference type="Proteomes" id="UP000516260">
    <property type="component" value="Chromosome 8"/>
</dbReference>
<dbReference type="Pfam" id="PF21308">
    <property type="entry name" value="C3_CUB2"/>
    <property type="match status" value="1"/>
</dbReference>
<protein>
    <recommendedName>
        <fullName evidence="4">NTR domain-containing protein</fullName>
    </recommendedName>
</protein>
<accession>A0A4Z2B2M5</accession>
<comment type="subcellular location">
    <subcellularLocation>
        <location evidence="1">Secreted</location>
    </subcellularLocation>
</comment>
<name>A0A4Z2B2M5_9TELE</name>
<evidence type="ECO:0000256" key="1">
    <source>
        <dbReference type="ARBA" id="ARBA00004613"/>
    </source>
</evidence>
<dbReference type="InterPro" id="IPR011626">
    <property type="entry name" value="Alpha-macroglobulin_TED"/>
</dbReference>
<proteinExistence type="predicted"/>
<feature type="domain" description="NTR" evidence="4">
    <location>
        <begin position="293"/>
        <end position="442"/>
    </location>
</feature>
<evidence type="ECO:0000259" key="4">
    <source>
        <dbReference type="PROSITE" id="PS50189"/>
    </source>
</evidence>
<dbReference type="InterPro" id="IPR008993">
    <property type="entry name" value="TIMP-like_OB-fold"/>
</dbReference>
<dbReference type="Pfam" id="PF07678">
    <property type="entry name" value="TED_complement"/>
    <property type="match status" value="1"/>
</dbReference>
<keyword evidence="3" id="KW-1015">Disulfide bond</keyword>
<dbReference type="Gene3D" id="2.40.50.120">
    <property type="match status" value="1"/>
</dbReference>